<name>A0ABT1U408_9GAMM</name>
<keyword evidence="2" id="KW-1185">Reference proteome</keyword>
<evidence type="ECO:0008006" key="3">
    <source>
        <dbReference type="Google" id="ProtNLM"/>
    </source>
</evidence>
<comment type="caution">
    <text evidence="1">The sequence shown here is derived from an EMBL/GenBank/DDBJ whole genome shotgun (WGS) entry which is preliminary data.</text>
</comment>
<reference evidence="1 2" key="1">
    <citation type="submission" date="2022-07" db="EMBL/GenBank/DDBJ databases">
        <title>Methylomonas rivi sp. nov., Methylomonas rosea sp. nov., Methylomonas aureus sp. nov. and Methylomonas subterranea sp. nov., four novel methanotrophs isolated from a freshwater creek and the deep terrestrial subsurface.</title>
        <authorList>
            <person name="Abin C."/>
            <person name="Sankaranarayanan K."/>
            <person name="Garner C."/>
            <person name="Sindelar R."/>
            <person name="Kotary K."/>
            <person name="Garner R."/>
            <person name="Barclay S."/>
            <person name="Lawson P."/>
            <person name="Krumholz L."/>
        </authorList>
    </citation>
    <scope>NUCLEOTIDE SEQUENCE [LARGE SCALE GENOMIC DNA]</scope>
    <source>
        <strain evidence="1 2">WSC-6</strain>
    </source>
</reference>
<accession>A0ABT1U408</accession>
<dbReference type="RefSeq" id="WP_256614961.1">
    <property type="nucleotide sequence ID" value="NZ_JANIBK010000035.1"/>
</dbReference>
<proteinExistence type="predicted"/>
<sequence length="72" mass="7930">MHNATNQSFIPLEEVNSPTVATDAAAYYLNRKPQTLRKWACLENGPIRPVRVYGRLAWSVSSLKSLVAGEAA</sequence>
<evidence type="ECO:0000313" key="1">
    <source>
        <dbReference type="EMBL" id="MCQ8128572.1"/>
    </source>
</evidence>
<organism evidence="1 2">
    <name type="scientific">Methylomonas rivi</name>
    <dbReference type="NCBI Taxonomy" id="2952226"/>
    <lineage>
        <taxon>Bacteria</taxon>
        <taxon>Pseudomonadati</taxon>
        <taxon>Pseudomonadota</taxon>
        <taxon>Gammaproteobacteria</taxon>
        <taxon>Methylococcales</taxon>
        <taxon>Methylococcaceae</taxon>
        <taxon>Methylomonas</taxon>
    </lineage>
</organism>
<gene>
    <name evidence="1" type="ORF">NP596_08880</name>
</gene>
<dbReference type="Proteomes" id="UP001524586">
    <property type="component" value="Unassembled WGS sequence"/>
</dbReference>
<protein>
    <recommendedName>
        <fullName evidence="3">DNA-binding protein</fullName>
    </recommendedName>
</protein>
<dbReference type="EMBL" id="JANIBK010000035">
    <property type="protein sequence ID" value="MCQ8128572.1"/>
    <property type="molecule type" value="Genomic_DNA"/>
</dbReference>
<evidence type="ECO:0000313" key="2">
    <source>
        <dbReference type="Proteomes" id="UP001524586"/>
    </source>
</evidence>